<dbReference type="InterPro" id="IPR011701">
    <property type="entry name" value="MFS"/>
</dbReference>
<feature type="region of interest" description="Disordered" evidence="5">
    <location>
        <begin position="245"/>
        <end position="285"/>
    </location>
</feature>
<comment type="caution">
    <text evidence="8">The sequence shown here is derived from an EMBL/GenBank/DDBJ whole genome shotgun (WGS) entry which is preliminary data.</text>
</comment>
<dbReference type="PANTHER" id="PTHR23518">
    <property type="entry name" value="C-METHYLTRANSFERASE"/>
    <property type="match status" value="1"/>
</dbReference>
<dbReference type="InterPro" id="IPR036259">
    <property type="entry name" value="MFS_trans_sf"/>
</dbReference>
<dbReference type="InterPro" id="IPR020846">
    <property type="entry name" value="MFS_dom"/>
</dbReference>
<feature type="transmembrane region" description="Helical" evidence="6">
    <location>
        <begin position="50"/>
        <end position="68"/>
    </location>
</feature>
<feature type="transmembrane region" description="Helical" evidence="6">
    <location>
        <begin position="448"/>
        <end position="467"/>
    </location>
</feature>
<dbReference type="SUPFAM" id="SSF103473">
    <property type="entry name" value="MFS general substrate transporter"/>
    <property type="match status" value="1"/>
</dbReference>
<keyword evidence="3 6" id="KW-1133">Transmembrane helix</keyword>
<gene>
    <name evidence="8" type="ORF">GCM10010977_04450</name>
</gene>
<evidence type="ECO:0000256" key="4">
    <source>
        <dbReference type="ARBA" id="ARBA00023136"/>
    </source>
</evidence>
<dbReference type="Gene3D" id="1.20.1250.20">
    <property type="entry name" value="MFS general substrate transporter like domains"/>
    <property type="match status" value="1"/>
</dbReference>
<accession>A0ABQ2LNM4</accession>
<keyword evidence="4 6" id="KW-0472">Membrane</keyword>
<evidence type="ECO:0000256" key="3">
    <source>
        <dbReference type="ARBA" id="ARBA00022989"/>
    </source>
</evidence>
<dbReference type="Proteomes" id="UP000642509">
    <property type="component" value="Unassembled WGS sequence"/>
</dbReference>
<feature type="transmembrane region" description="Helical" evidence="6">
    <location>
        <begin position="416"/>
        <end position="442"/>
    </location>
</feature>
<evidence type="ECO:0000313" key="9">
    <source>
        <dbReference type="Proteomes" id="UP000642509"/>
    </source>
</evidence>
<feature type="compositionally biased region" description="Low complexity" evidence="5">
    <location>
        <begin position="245"/>
        <end position="266"/>
    </location>
</feature>
<feature type="transmembrane region" description="Helical" evidence="6">
    <location>
        <begin position="356"/>
        <end position="373"/>
    </location>
</feature>
<dbReference type="PANTHER" id="PTHR23518:SF2">
    <property type="entry name" value="MAJOR FACILITATOR SUPERFAMILY TRANSPORTER"/>
    <property type="match status" value="1"/>
</dbReference>
<evidence type="ECO:0000256" key="6">
    <source>
        <dbReference type="SAM" id="Phobius"/>
    </source>
</evidence>
<protein>
    <submittedName>
        <fullName evidence="8">MFS transporter</fullName>
    </submittedName>
</protein>
<dbReference type="PROSITE" id="PS50850">
    <property type="entry name" value="MFS"/>
    <property type="match status" value="1"/>
</dbReference>
<dbReference type="RefSeq" id="WP_188803738.1">
    <property type="nucleotide sequence ID" value="NZ_BAAAOU010000003.1"/>
</dbReference>
<feature type="transmembrane region" description="Helical" evidence="6">
    <location>
        <begin position="189"/>
        <end position="209"/>
    </location>
</feature>
<evidence type="ECO:0000256" key="2">
    <source>
        <dbReference type="ARBA" id="ARBA00022692"/>
    </source>
</evidence>
<feature type="transmembrane region" description="Helical" evidence="6">
    <location>
        <begin position="215"/>
        <end position="235"/>
    </location>
</feature>
<dbReference type="Pfam" id="PF07690">
    <property type="entry name" value="MFS_1"/>
    <property type="match status" value="1"/>
</dbReference>
<proteinExistence type="predicted"/>
<evidence type="ECO:0000259" key="7">
    <source>
        <dbReference type="PROSITE" id="PS50850"/>
    </source>
</evidence>
<evidence type="ECO:0000313" key="8">
    <source>
        <dbReference type="EMBL" id="GGO41079.1"/>
    </source>
</evidence>
<feature type="compositionally biased region" description="Basic residues" evidence="5">
    <location>
        <begin position="269"/>
        <end position="285"/>
    </location>
</feature>
<feature type="transmembrane region" description="Helical" evidence="6">
    <location>
        <begin position="379"/>
        <end position="404"/>
    </location>
</feature>
<comment type="subcellular location">
    <subcellularLocation>
        <location evidence="1">Cell membrane</location>
        <topology evidence="1">Multi-pass membrane protein</topology>
    </subcellularLocation>
</comment>
<feature type="transmembrane region" description="Helical" evidence="6">
    <location>
        <begin position="138"/>
        <end position="155"/>
    </location>
</feature>
<keyword evidence="9" id="KW-1185">Reference proteome</keyword>
<dbReference type="EMBL" id="BMLQ01000001">
    <property type="protein sequence ID" value="GGO41079.1"/>
    <property type="molecule type" value="Genomic_DNA"/>
</dbReference>
<reference evidence="9" key="1">
    <citation type="journal article" date="2019" name="Int. J. Syst. Evol. Microbiol.">
        <title>The Global Catalogue of Microorganisms (GCM) 10K type strain sequencing project: providing services to taxonomists for standard genome sequencing and annotation.</title>
        <authorList>
            <consortium name="The Broad Institute Genomics Platform"/>
            <consortium name="The Broad Institute Genome Sequencing Center for Infectious Disease"/>
            <person name="Wu L."/>
            <person name="Ma J."/>
        </authorList>
    </citation>
    <scope>NUCLEOTIDE SEQUENCE [LARGE SCALE GENOMIC DNA]</scope>
    <source>
        <strain evidence="9">CGMCC 1.7064</strain>
    </source>
</reference>
<sequence>MYISLAGFRGPDHASPDQAGPDHASPDRADSAPGPDHATPHPGPRSGRTVAFRVAPTVVALGMVSLLTDVSSESVAAVLPLYVTGALGLSMVAYGFLEGLHQGVSAVVRIAAGYAADRTDRPKAIAVAGYGLSMLTRAGLLIVQGFVGIAVLVGIDRVGKGIRTAPRDAMIQEVSQPQHLARSFGVHRMLDTIGATIGPLLAFVVLLLVPEGYRVVFAVSLAAALIGVAALILFVPNVRFSRATTPTSTTTPAAPVPEAAETSPAVRPRTLRSRASRSGSPRRQRWRTLDGPLKRLLVAAGVLGLLTVGDGFIYLAIMSHGHLDPLWFPLLFVGTNGVFLLLAIPVGRIADRTSRAAVLIGGHLFLAGAYLAAAMGGSWIALGLALLMLGIFYAATDGVLAALAGQLSPQGRTATGIGAAQTVVAVTRLVASTGFGALWVLFGAVPTMVGAAVVLVLVLPLAWWLVVRR</sequence>
<feature type="region of interest" description="Disordered" evidence="5">
    <location>
        <begin position="6"/>
        <end position="48"/>
    </location>
</feature>
<organism evidence="8 9">
    <name type="scientific">Citricoccus zhacaiensis</name>
    <dbReference type="NCBI Taxonomy" id="489142"/>
    <lineage>
        <taxon>Bacteria</taxon>
        <taxon>Bacillati</taxon>
        <taxon>Actinomycetota</taxon>
        <taxon>Actinomycetes</taxon>
        <taxon>Micrococcales</taxon>
        <taxon>Micrococcaceae</taxon>
        <taxon>Citricoccus</taxon>
    </lineage>
</organism>
<feature type="transmembrane region" description="Helical" evidence="6">
    <location>
        <begin position="326"/>
        <end position="344"/>
    </location>
</feature>
<feature type="transmembrane region" description="Helical" evidence="6">
    <location>
        <begin position="296"/>
        <end position="320"/>
    </location>
</feature>
<feature type="transmembrane region" description="Helical" evidence="6">
    <location>
        <begin position="75"/>
        <end position="97"/>
    </location>
</feature>
<dbReference type="CDD" id="cd17370">
    <property type="entry name" value="MFS_MJ1317_like"/>
    <property type="match status" value="1"/>
</dbReference>
<keyword evidence="2 6" id="KW-0812">Transmembrane</keyword>
<evidence type="ECO:0000256" key="1">
    <source>
        <dbReference type="ARBA" id="ARBA00004651"/>
    </source>
</evidence>
<evidence type="ECO:0000256" key="5">
    <source>
        <dbReference type="SAM" id="MobiDB-lite"/>
    </source>
</evidence>
<feature type="domain" description="Major facilitator superfamily (MFS) profile" evidence="7">
    <location>
        <begin position="57"/>
        <end position="469"/>
    </location>
</feature>
<name>A0ABQ2LNM4_9MICC</name>